<reference evidence="1 2" key="1">
    <citation type="submission" date="2021-01" db="EMBL/GenBank/DDBJ databases">
        <title>Draft genome sequence of Micromonospora sp. strain STR1_7.</title>
        <authorList>
            <person name="Karlyshev A."/>
            <person name="Jawad R."/>
        </authorList>
    </citation>
    <scope>NUCLEOTIDE SEQUENCE [LARGE SCALE GENOMIC DNA]</scope>
    <source>
        <strain evidence="1 2">STR1-7</strain>
    </source>
</reference>
<evidence type="ECO:0000313" key="2">
    <source>
        <dbReference type="Proteomes" id="UP000601027"/>
    </source>
</evidence>
<keyword evidence="2" id="KW-1185">Reference proteome</keyword>
<organism evidence="1 2">
    <name type="scientific">Micromonospora parastrephiae</name>
    <dbReference type="NCBI Taxonomy" id="2806101"/>
    <lineage>
        <taxon>Bacteria</taxon>
        <taxon>Bacillati</taxon>
        <taxon>Actinomycetota</taxon>
        <taxon>Actinomycetes</taxon>
        <taxon>Micromonosporales</taxon>
        <taxon>Micromonosporaceae</taxon>
        <taxon>Micromonospora</taxon>
    </lineage>
</organism>
<sequence length="98" mass="10984">MATFHRYHLLTPRQRAALLLHLAATTGITYREEQLDRADRPGHAFSADDDEGRRDTLMFGEDGRLLSHEVTGAGDSFISYDLLLTTTRTETTADLDCT</sequence>
<gene>
    <name evidence="1" type="ORF">JNW91_19665</name>
</gene>
<dbReference type="EMBL" id="JAEVHM010000102">
    <property type="protein sequence ID" value="MBM0233873.1"/>
    <property type="molecule type" value="Genomic_DNA"/>
</dbReference>
<dbReference type="Proteomes" id="UP000601027">
    <property type="component" value="Unassembled WGS sequence"/>
</dbReference>
<evidence type="ECO:0000313" key="1">
    <source>
        <dbReference type="EMBL" id="MBM0233873.1"/>
    </source>
</evidence>
<name>A0ABS1XX75_9ACTN</name>
<proteinExistence type="predicted"/>
<comment type="caution">
    <text evidence="1">The sequence shown here is derived from an EMBL/GenBank/DDBJ whole genome shotgun (WGS) entry which is preliminary data.</text>
</comment>
<dbReference type="RefSeq" id="WP_203177002.1">
    <property type="nucleotide sequence ID" value="NZ_JAEVHM010000102.1"/>
</dbReference>
<accession>A0ABS1XX75</accession>
<protein>
    <submittedName>
        <fullName evidence="1">Uncharacterized protein</fullName>
    </submittedName>
</protein>